<dbReference type="EMBL" id="FRDA01000026">
    <property type="protein sequence ID" value="SHN30256.1"/>
    <property type="molecule type" value="Genomic_DNA"/>
</dbReference>
<proteinExistence type="predicted"/>
<dbReference type="AlphaFoldDB" id="A0A1M7QGY4"/>
<protein>
    <submittedName>
        <fullName evidence="2">Uncharacterized protein</fullName>
    </submittedName>
</protein>
<evidence type="ECO:0000313" key="3">
    <source>
        <dbReference type="Proteomes" id="UP000183983"/>
    </source>
</evidence>
<dbReference type="InterPro" id="IPR058059">
    <property type="entry name" value="PA3496-like"/>
</dbReference>
<reference evidence="2 3" key="1">
    <citation type="submission" date="2016-11" db="EMBL/GenBank/DDBJ databases">
        <authorList>
            <person name="Jaros S."/>
            <person name="Januszkiewicz K."/>
            <person name="Wedrychowicz H."/>
        </authorList>
    </citation>
    <scope>NUCLEOTIDE SEQUENCE [LARGE SCALE GENOMIC DNA]</scope>
    <source>
        <strain evidence="2 3">LMG 26898</strain>
    </source>
</reference>
<name>A0A1M7QGY4_9PSED</name>
<dbReference type="Proteomes" id="UP000183983">
    <property type="component" value="Unassembled WGS sequence"/>
</dbReference>
<accession>A0A1M7QGY4</accession>
<gene>
    <name evidence="2" type="ORF">SAMN05216593_12629</name>
</gene>
<sequence length="73" mass="8502">MARHYDDLPNSTVKTRRQQEDQRRMEFRRAIESYCEARQLNQDLCDYLDGVTGPVWQTITPSGDGRRSARQAG</sequence>
<dbReference type="NCBIfam" id="NF046101">
    <property type="entry name" value="PA3496_fam"/>
    <property type="match status" value="1"/>
</dbReference>
<evidence type="ECO:0000313" key="2">
    <source>
        <dbReference type="EMBL" id="SHN30256.1"/>
    </source>
</evidence>
<feature type="region of interest" description="Disordered" evidence="1">
    <location>
        <begin position="1"/>
        <end position="21"/>
    </location>
</feature>
<evidence type="ECO:0000256" key="1">
    <source>
        <dbReference type="SAM" id="MobiDB-lite"/>
    </source>
</evidence>
<dbReference type="OrthoDB" id="7019550at2"/>
<organism evidence="2 3">
    <name type="scientific">Pseudomonas asturiensis</name>
    <dbReference type="NCBI Taxonomy" id="1190415"/>
    <lineage>
        <taxon>Bacteria</taxon>
        <taxon>Pseudomonadati</taxon>
        <taxon>Pseudomonadota</taxon>
        <taxon>Gammaproteobacteria</taxon>
        <taxon>Pseudomonadales</taxon>
        <taxon>Pseudomonadaceae</taxon>
        <taxon>Pseudomonas</taxon>
    </lineage>
</organism>